<evidence type="ECO:0000256" key="2">
    <source>
        <dbReference type="ARBA" id="ARBA00022801"/>
    </source>
</evidence>
<sequence length="286" mass="32643">MANVYRIAAHLLLVFVLVNGHPLQKHREKRIVGGTPVTKPGKWPWIATLVFNQTHYCSGSIIDKKWIVTTAHCFHDNHSSTKARDWLVKVGKHDISKQESHEQSLKVKRIIRHPNYTNMWDKFKIDRPDDNDVALLEFLGHINYTSYAKPIRLLGDGTRFRPGHKCNIAGWGHTHFEGKTQDILREVAVELVSRKKCNSPISYNGTVHNRAICAGYEGGGRDACQYDSGGPLFCRKAGRWYLVGQVSWGDKCGLPHKYGVYSNMQRLTPWVKSIIKTPRNIRNRHG</sequence>
<dbReference type="GO" id="GO:0004252">
    <property type="term" value="F:serine-type endopeptidase activity"/>
    <property type="evidence" value="ECO:0007669"/>
    <property type="project" value="InterPro"/>
</dbReference>
<evidence type="ECO:0000256" key="4">
    <source>
        <dbReference type="ARBA" id="ARBA00023157"/>
    </source>
</evidence>
<accession>A0A6S7H0E4</accession>
<proteinExistence type="predicted"/>
<dbReference type="InterPro" id="IPR043504">
    <property type="entry name" value="Peptidase_S1_PA_chymotrypsin"/>
</dbReference>
<dbReference type="PROSITE" id="PS50240">
    <property type="entry name" value="TRYPSIN_DOM"/>
    <property type="match status" value="1"/>
</dbReference>
<protein>
    <submittedName>
        <fullName evidence="5">Transmembrane protease serine 11D-like</fullName>
    </submittedName>
</protein>
<dbReference type="FunFam" id="2.40.10.10:FF:000003">
    <property type="entry name" value="Transmembrane serine protease 3"/>
    <property type="match status" value="1"/>
</dbReference>
<dbReference type="CDD" id="cd00190">
    <property type="entry name" value="Tryp_SPc"/>
    <property type="match status" value="1"/>
</dbReference>
<dbReference type="GO" id="GO:0006508">
    <property type="term" value="P:proteolysis"/>
    <property type="evidence" value="ECO:0007669"/>
    <property type="project" value="UniProtKB-KW"/>
</dbReference>
<evidence type="ECO:0000313" key="6">
    <source>
        <dbReference type="Proteomes" id="UP001152795"/>
    </source>
</evidence>
<dbReference type="PANTHER" id="PTHR24252">
    <property type="entry name" value="ACROSIN-RELATED"/>
    <property type="match status" value="1"/>
</dbReference>
<dbReference type="PANTHER" id="PTHR24252:SF7">
    <property type="entry name" value="HYALIN"/>
    <property type="match status" value="1"/>
</dbReference>
<comment type="caution">
    <text evidence="5">The sequence shown here is derived from an EMBL/GenBank/DDBJ whole genome shotgun (WGS) entry which is preliminary data.</text>
</comment>
<dbReference type="InterPro" id="IPR009003">
    <property type="entry name" value="Peptidase_S1_PA"/>
</dbReference>
<keyword evidence="4" id="KW-1015">Disulfide bond</keyword>
<evidence type="ECO:0000256" key="3">
    <source>
        <dbReference type="ARBA" id="ARBA00022825"/>
    </source>
</evidence>
<dbReference type="InterPro" id="IPR001254">
    <property type="entry name" value="Trypsin_dom"/>
</dbReference>
<gene>
    <name evidence="5" type="ORF">PACLA_8A011996</name>
</gene>
<evidence type="ECO:0000256" key="1">
    <source>
        <dbReference type="ARBA" id="ARBA00022670"/>
    </source>
</evidence>
<keyword evidence="6" id="KW-1185">Reference proteome</keyword>
<dbReference type="EMBL" id="CACRXK020002784">
    <property type="protein sequence ID" value="CAB3996032.1"/>
    <property type="molecule type" value="Genomic_DNA"/>
</dbReference>
<dbReference type="OrthoDB" id="414661at2759"/>
<keyword evidence="3" id="KW-0720">Serine protease</keyword>
<dbReference type="SUPFAM" id="SSF50494">
    <property type="entry name" value="Trypsin-like serine proteases"/>
    <property type="match status" value="1"/>
</dbReference>
<dbReference type="Proteomes" id="UP001152795">
    <property type="component" value="Unassembled WGS sequence"/>
</dbReference>
<reference evidence="5" key="1">
    <citation type="submission" date="2020-04" db="EMBL/GenBank/DDBJ databases">
        <authorList>
            <person name="Alioto T."/>
            <person name="Alioto T."/>
            <person name="Gomez Garrido J."/>
        </authorList>
    </citation>
    <scope>NUCLEOTIDE SEQUENCE</scope>
    <source>
        <strain evidence="5">A484AB</strain>
    </source>
</reference>
<dbReference type="AlphaFoldDB" id="A0A6S7H0E4"/>
<dbReference type="GO" id="GO:0005509">
    <property type="term" value="F:calcium ion binding"/>
    <property type="evidence" value="ECO:0007669"/>
    <property type="project" value="InterPro"/>
</dbReference>
<dbReference type="SMART" id="SM00020">
    <property type="entry name" value="Tryp_SPc"/>
    <property type="match status" value="1"/>
</dbReference>
<name>A0A6S7H0E4_PARCT</name>
<keyword evidence="5" id="KW-0812">Transmembrane</keyword>
<dbReference type="PRINTS" id="PR00722">
    <property type="entry name" value="CHYMOTRYPSIN"/>
</dbReference>
<evidence type="ECO:0000313" key="5">
    <source>
        <dbReference type="EMBL" id="CAB3996032.1"/>
    </source>
</evidence>
<keyword evidence="1 5" id="KW-0645">Protease</keyword>
<dbReference type="Gene3D" id="2.40.10.10">
    <property type="entry name" value="Trypsin-like serine proteases"/>
    <property type="match status" value="1"/>
</dbReference>
<keyword evidence="2" id="KW-0378">Hydrolase</keyword>
<dbReference type="InterPro" id="IPR003966">
    <property type="entry name" value="Prothrombin/thrombin"/>
</dbReference>
<organism evidence="5 6">
    <name type="scientific">Paramuricea clavata</name>
    <name type="common">Red gorgonian</name>
    <name type="synonym">Violescent sea-whip</name>
    <dbReference type="NCBI Taxonomy" id="317549"/>
    <lineage>
        <taxon>Eukaryota</taxon>
        <taxon>Metazoa</taxon>
        <taxon>Cnidaria</taxon>
        <taxon>Anthozoa</taxon>
        <taxon>Octocorallia</taxon>
        <taxon>Malacalcyonacea</taxon>
        <taxon>Plexauridae</taxon>
        <taxon>Paramuricea</taxon>
    </lineage>
</organism>
<dbReference type="Pfam" id="PF00089">
    <property type="entry name" value="Trypsin"/>
    <property type="match status" value="1"/>
</dbReference>
<dbReference type="PRINTS" id="PR01505">
    <property type="entry name" value="PROTHROMBIN"/>
</dbReference>
<keyword evidence="5" id="KW-0472">Membrane</keyword>
<dbReference type="InterPro" id="IPR001314">
    <property type="entry name" value="Peptidase_S1A"/>
</dbReference>